<reference evidence="2" key="3">
    <citation type="submission" date="2025-09" db="UniProtKB">
        <authorList>
            <consortium name="Ensembl"/>
        </authorList>
    </citation>
    <scope>IDENTIFICATION</scope>
</reference>
<keyword evidence="3" id="KW-1185">Reference proteome</keyword>
<evidence type="ECO:0000313" key="2">
    <source>
        <dbReference type="Ensembl" id="ENSECRP00000028859.1"/>
    </source>
</evidence>
<accession>A0A8C4TD10</accession>
<evidence type="ECO:0000313" key="3">
    <source>
        <dbReference type="Proteomes" id="UP000694620"/>
    </source>
</evidence>
<reference evidence="2" key="1">
    <citation type="submission" date="2021-06" db="EMBL/GenBank/DDBJ databases">
        <authorList>
            <consortium name="Wellcome Sanger Institute Data Sharing"/>
        </authorList>
    </citation>
    <scope>NUCLEOTIDE SEQUENCE [LARGE SCALE GENOMIC DNA]</scope>
</reference>
<protein>
    <recommendedName>
        <fullName evidence="1">Kazal-like domain-containing protein</fullName>
    </recommendedName>
</protein>
<sequence length="82" mass="9692">WPLCPPAQLFLCFLNVISRRECRYIRCDILNNPVCGNDGRTYGNICTFCSLKRFIFTCNIHTSIFKLIYLDKWEGVQYKIMC</sequence>
<feature type="domain" description="Kazal-like" evidence="1">
    <location>
        <begin position="16"/>
        <end position="60"/>
    </location>
</feature>
<dbReference type="Pfam" id="PF00050">
    <property type="entry name" value="Kazal_1"/>
    <property type="match status" value="1"/>
</dbReference>
<dbReference type="PROSITE" id="PS51465">
    <property type="entry name" value="KAZAL_2"/>
    <property type="match status" value="1"/>
</dbReference>
<proteinExistence type="predicted"/>
<dbReference type="AlphaFoldDB" id="A0A8C4TD10"/>
<dbReference type="Ensembl" id="ENSECRT00000029471.1">
    <property type="protein sequence ID" value="ENSECRP00000028859.1"/>
    <property type="gene ID" value="ENSECRG00000019540.1"/>
</dbReference>
<reference evidence="2" key="2">
    <citation type="submission" date="2025-08" db="UniProtKB">
        <authorList>
            <consortium name="Ensembl"/>
        </authorList>
    </citation>
    <scope>IDENTIFICATION</scope>
</reference>
<dbReference type="InterPro" id="IPR036058">
    <property type="entry name" value="Kazal_dom_sf"/>
</dbReference>
<dbReference type="Gene3D" id="3.30.60.30">
    <property type="match status" value="1"/>
</dbReference>
<organism evidence="2 3">
    <name type="scientific">Erpetoichthys calabaricus</name>
    <name type="common">Rope fish</name>
    <name type="synonym">Calamoichthys calabaricus</name>
    <dbReference type="NCBI Taxonomy" id="27687"/>
    <lineage>
        <taxon>Eukaryota</taxon>
        <taxon>Metazoa</taxon>
        <taxon>Chordata</taxon>
        <taxon>Craniata</taxon>
        <taxon>Vertebrata</taxon>
        <taxon>Euteleostomi</taxon>
        <taxon>Actinopterygii</taxon>
        <taxon>Polypteriformes</taxon>
        <taxon>Polypteridae</taxon>
        <taxon>Erpetoichthys</taxon>
    </lineage>
</organism>
<dbReference type="PROSITE" id="PS00282">
    <property type="entry name" value="KAZAL_1"/>
    <property type="match status" value="1"/>
</dbReference>
<dbReference type="Proteomes" id="UP000694620">
    <property type="component" value="Chromosome 11"/>
</dbReference>
<name>A0A8C4TD10_ERPCA</name>
<dbReference type="InterPro" id="IPR002350">
    <property type="entry name" value="Kazal_dom"/>
</dbReference>
<dbReference type="SUPFAM" id="SSF100895">
    <property type="entry name" value="Kazal-type serine protease inhibitors"/>
    <property type="match status" value="1"/>
</dbReference>
<evidence type="ECO:0000259" key="1">
    <source>
        <dbReference type="PROSITE" id="PS51465"/>
    </source>
</evidence>